<accession>A0A383VY24</accession>
<dbReference type="Proteomes" id="UP000256970">
    <property type="component" value="Unassembled WGS sequence"/>
</dbReference>
<evidence type="ECO:0000313" key="2">
    <source>
        <dbReference type="EMBL" id="SZX70377.1"/>
    </source>
</evidence>
<dbReference type="AlphaFoldDB" id="A0A383VY24"/>
<dbReference type="EMBL" id="FNXT01000989">
    <property type="protein sequence ID" value="SZX70377.1"/>
    <property type="molecule type" value="Genomic_DNA"/>
</dbReference>
<keyword evidence="3" id="KW-1185">Reference proteome</keyword>
<protein>
    <submittedName>
        <fullName evidence="2">Uncharacterized protein</fullName>
    </submittedName>
</protein>
<evidence type="ECO:0000256" key="1">
    <source>
        <dbReference type="SAM" id="MobiDB-lite"/>
    </source>
</evidence>
<feature type="region of interest" description="Disordered" evidence="1">
    <location>
        <begin position="28"/>
        <end position="58"/>
    </location>
</feature>
<gene>
    <name evidence="2" type="ORF">BQ4739_LOCUS10594</name>
</gene>
<sequence>MAPLTNLSARLKAARTAFGKCLEKLSVSKRRGGNKASRDSIPAGSPRPSDAGSRRWSSAGQGGFLGLWGKIIPASSGRASASSDADAPHALPASGSTSSKSCIGRSDTAARPSADSPDIEDQLPTPASAAVKQQGSCIDSSNSISTSPFIKACWGPAFTEAGDSSSNSGISSLLTRNALSSSGSLCQFGSCTFMGGRCSSISSSVWLGELEISSSHSSCSSWIAAAAYALSSSNDSSSCWLDDMVCSSRASSMCQLGNSFTALTVCAVRDKRRATQY</sequence>
<reference evidence="2 3" key="1">
    <citation type="submission" date="2016-10" db="EMBL/GenBank/DDBJ databases">
        <authorList>
            <person name="Cai Z."/>
        </authorList>
    </citation>
    <scope>NUCLEOTIDE SEQUENCE [LARGE SCALE GENOMIC DNA]</scope>
</reference>
<feature type="compositionally biased region" description="Low complexity" evidence="1">
    <location>
        <begin position="77"/>
        <end position="94"/>
    </location>
</feature>
<organism evidence="2 3">
    <name type="scientific">Tetradesmus obliquus</name>
    <name type="common">Green alga</name>
    <name type="synonym">Acutodesmus obliquus</name>
    <dbReference type="NCBI Taxonomy" id="3088"/>
    <lineage>
        <taxon>Eukaryota</taxon>
        <taxon>Viridiplantae</taxon>
        <taxon>Chlorophyta</taxon>
        <taxon>core chlorophytes</taxon>
        <taxon>Chlorophyceae</taxon>
        <taxon>CS clade</taxon>
        <taxon>Sphaeropleales</taxon>
        <taxon>Scenedesmaceae</taxon>
        <taxon>Tetradesmus</taxon>
    </lineage>
</organism>
<feature type="region of interest" description="Disordered" evidence="1">
    <location>
        <begin position="77"/>
        <end position="132"/>
    </location>
</feature>
<name>A0A383VY24_TETOB</name>
<evidence type="ECO:0000313" key="3">
    <source>
        <dbReference type="Proteomes" id="UP000256970"/>
    </source>
</evidence>
<proteinExistence type="predicted"/>